<keyword evidence="1" id="KW-1133">Transmembrane helix</keyword>
<keyword evidence="1" id="KW-0812">Transmembrane</keyword>
<feature type="transmembrane region" description="Helical" evidence="1">
    <location>
        <begin position="31"/>
        <end position="47"/>
    </location>
</feature>
<protein>
    <submittedName>
        <fullName evidence="2">Uncharacterized protein</fullName>
    </submittedName>
</protein>
<gene>
    <name evidence="2" type="ORF">GCM10007362_12250</name>
</gene>
<evidence type="ECO:0000313" key="2">
    <source>
        <dbReference type="EMBL" id="GGH73296.1"/>
    </source>
</evidence>
<dbReference type="EMBL" id="BMDD01000001">
    <property type="protein sequence ID" value="GGH73296.1"/>
    <property type="molecule type" value="Genomic_DNA"/>
</dbReference>
<evidence type="ECO:0000313" key="3">
    <source>
        <dbReference type="Proteomes" id="UP000605427"/>
    </source>
</evidence>
<evidence type="ECO:0000256" key="1">
    <source>
        <dbReference type="SAM" id="Phobius"/>
    </source>
</evidence>
<proteinExistence type="predicted"/>
<sequence>MNNFKSTLMLALITSVVGLLIAVFAFLPVPFNALVGLLAAGLVVWYFRKLEERGPKIMFIVFVVVYFLFFTVLIASIRYRMGLI</sequence>
<reference evidence="3" key="1">
    <citation type="journal article" date="2019" name="Int. J. Syst. Evol. Microbiol.">
        <title>The Global Catalogue of Microorganisms (GCM) 10K type strain sequencing project: providing services to taxonomists for standard genome sequencing and annotation.</title>
        <authorList>
            <consortium name="The Broad Institute Genomics Platform"/>
            <consortium name="The Broad Institute Genome Sequencing Center for Infectious Disease"/>
            <person name="Wu L."/>
            <person name="Ma J."/>
        </authorList>
    </citation>
    <scope>NUCLEOTIDE SEQUENCE [LARGE SCALE GENOMIC DNA]</scope>
    <source>
        <strain evidence="3">CCM 8702</strain>
    </source>
</reference>
<dbReference type="Proteomes" id="UP000605427">
    <property type="component" value="Unassembled WGS sequence"/>
</dbReference>
<feature type="transmembrane region" description="Helical" evidence="1">
    <location>
        <begin position="7"/>
        <end position="25"/>
    </location>
</feature>
<comment type="caution">
    <text evidence="2">The sequence shown here is derived from an EMBL/GenBank/DDBJ whole genome shotgun (WGS) entry which is preliminary data.</text>
</comment>
<keyword evidence="3" id="KW-1185">Reference proteome</keyword>
<feature type="transmembrane region" description="Helical" evidence="1">
    <location>
        <begin position="59"/>
        <end position="79"/>
    </location>
</feature>
<organism evidence="2 3">
    <name type="scientific">Saccharibacillus endophyticus</name>
    <dbReference type="NCBI Taxonomy" id="2060666"/>
    <lineage>
        <taxon>Bacteria</taxon>
        <taxon>Bacillati</taxon>
        <taxon>Bacillota</taxon>
        <taxon>Bacilli</taxon>
        <taxon>Bacillales</taxon>
        <taxon>Paenibacillaceae</taxon>
        <taxon>Saccharibacillus</taxon>
    </lineage>
</organism>
<accession>A0ABQ1ZS72</accession>
<keyword evidence="1" id="KW-0472">Membrane</keyword>
<dbReference type="RefSeq" id="WP_037289597.1">
    <property type="nucleotide sequence ID" value="NZ_BMDD01000001.1"/>
</dbReference>
<name>A0ABQ1ZS72_9BACL</name>